<reference evidence="2" key="1">
    <citation type="submission" date="2018-05" db="EMBL/GenBank/DDBJ databases">
        <authorList>
            <person name="Lanie J.A."/>
            <person name="Ng W.-L."/>
            <person name="Kazmierczak K.M."/>
            <person name="Andrzejewski T.M."/>
            <person name="Davidsen T.M."/>
            <person name="Wayne K.J."/>
            <person name="Tettelin H."/>
            <person name="Glass J.I."/>
            <person name="Rusch D."/>
            <person name="Podicherti R."/>
            <person name="Tsui H.-C.T."/>
            <person name="Winkler M.E."/>
        </authorList>
    </citation>
    <scope>NUCLEOTIDE SEQUENCE</scope>
</reference>
<accession>A0A381UBL5</accession>
<dbReference type="AlphaFoldDB" id="A0A381UBL5"/>
<name>A0A381UBL5_9ZZZZ</name>
<keyword evidence="1" id="KW-0812">Transmembrane</keyword>
<sequence length="34" mass="3915">MENLSYKLMIFSSFASTVVTVIAFVIFIIKEIMK</sequence>
<gene>
    <name evidence="2" type="ORF">METZ01_LOCUS76847</name>
</gene>
<feature type="transmembrane region" description="Helical" evidence="1">
    <location>
        <begin position="6"/>
        <end position="29"/>
    </location>
</feature>
<dbReference type="EMBL" id="UINC01005857">
    <property type="protein sequence ID" value="SVA23993.1"/>
    <property type="molecule type" value="Genomic_DNA"/>
</dbReference>
<keyword evidence="1" id="KW-0472">Membrane</keyword>
<proteinExistence type="predicted"/>
<organism evidence="2">
    <name type="scientific">marine metagenome</name>
    <dbReference type="NCBI Taxonomy" id="408172"/>
    <lineage>
        <taxon>unclassified sequences</taxon>
        <taxon>metagenomes</taxon>
        <taxon>ecological metagenomes</taxon>
    </lineage>
</organism>
<evidence type="ECO:0000313" key="2">
    <source>
        <dbReference type="EMBL" id="SVA23993.1"/>
    </source>
</evidence>
<evidence type="ECO:0000256" key="1">
    <source>
        <dbReference type="SAM" id="Phobius"/>
    </source>
</evidence>
<keyword evidence="1" id="KW-1133">Transmembrane helix</keyword>
<protein>
    <submittedName>
        <fullName evidence="2">Uncharacterized protein</fullName>
    </submittedName>
</protein>